<feature type="region of interest" description="Disordered" evidence="1">
    <location>
        <begin position="104"/>
        <end position="124"/>
    </location>
</feature>
<evidence type="ECO:0000256" key="1">
    <source>
        <dbReference type="SAM" id="MobiDB-lite"/>
    </source>
</evidence>
<keyword evidence="4" id="KW-1185">Reference proteome</keyword>
<evidence type="ECO:0000313" key="4">
    <source>
        <dbReference type="Proteomes" id="UP000001433"/>
    </source>
</evidence>
<proteinExistence type="predicted"/>
<dbReference type="GeneID" id="5247091"/>
<name>A5H1K4_9CAUD</name>
<evidence type="ECO:0000259" key="2">
    <source>
        <dbReference type="Pfam" id="PF18909"/>
    </source>
</evidence>
<sequence>MSDMHLPTDSAERKGIPLAQGVLYYFPAALAEVAKLSKAGNDKHSPGQPLHHARGKSTDHADCIIRHLIDSGTIDPEDGIRHSAKVAWRALALLQEELEQAGAPLARNAKLPEEPKKDTPIAEDRGCSDLGDGWLEHQGYMPVARGTPIRVRYRNGVEQDCNAGDTRSSDWHWRSRPVDIMAWKQRTISEDKESSSTADGWFANKGCRTVALGEAIRVKYACGLEVDCLAGDDSSFSWQYLGQPYDIVAWRPQAG</sequence>
<feature type="compositionally biased region" description="Basic and acidic residues" evidence="1">
    <location>
        <begin position="110"/>
        <end position="124"/>
    </location>
</feature>
<dbReference type="OrthoDB" id="29909at10239"/>
<protein>
    <submittedName>
        <fullName evidence="3">p33</fullName>
    </submittedName>
</protein>
<organism evidence="3 4">
    <name type="scientific">Xanthomonas phage Xop411</name>
    <dbReference type="NCBI Taxonomy" id="2913975"/>
    <lineage>
        <taxon>Viruses</taxon>
        <taxon>Duplodnaviria</taxon>
        <taxon>Heunggongvirae</taxon>
        <taxon>Uroviricota</taxon>
        <taxon>Caudoviricetes</taxon>
        <taxon>Xipdecavirus</taxon>
        <taxon>Xipdecavirus Xop411</taxon>
    </lineage>
</organism>
<evidence type="ECO:0000313" key="3">
    <source>
        <dbReference type="EMBL" id="ABK00181.1"/>
    </source>
</evidence>
<dbReference type="EMBL" id="DQ777876">
    <property type="protein sequence ID" value="ABK00181.1"/>
    <property type="molecule type" value="Genomic_DNA"/>
</dbReference>
<dbReference type="Proteomes" id="UP000001433">
    <property type="component" value="Segment"/>
</dbReference>
<dbReference type="InterPro" id="IPR044038">
    <property type="entry name" value="dATP/dGTP_diPOhydrolase_N"/>
</dbReference>
<reference evidence="3 4" key="1">
    <citation type="journal article" date="2007" name="BMC Genomics">
        <title>Comparison of genomes of three Xanthomonas oryzae bacteriophages.</title>
        <authorList>
            <person name="Lee C.N."/>
            <person name="Hu R.M."/>
            <person name="Chow T.Y."/>
            <person name="Lin J.W."/>
            <person name="Chen H.Y."/>
            <person name="Tseng Y.H."/>
            <person name="Weng S.F."/>
        </authorList>
    </citation>
    <scope>NUCLEOTIDE SEQUENCE</scope>
</reference>
<dbReference type="KEGG" id="vg:5247091"/>
<dbReference type="Pfam" id="PF18909">
    <property type="entry name" value="dGTP_diPhyd_N"/>
    <property type="match status" value="1"/>
</dbReference>
<accession>A5H1K4</accession>
<feature type="domain" description="dATP/dGTP diphosphohydrolase N-terminal" evidence="2">
    <location>
        <begin position="26"/>
        <end position="100"/>
    </location>
</feature>
<dbReference type="RefSeq" id="YP_001285703.1">
    <property type="nucleotide sequence ID" value="NC_009543.1"/>
</dbReference>